<keyword evidence="1" id="KW-0472">Membrane</keyword>
<dbReference type="Proteomes" id="UP001384579">
    <property type="component" value="Unassembled WGS sequence"/>
</dbReference>
<feature type="transmembrane region" description="Helical" evidence="1">
    <location>
        <begin position="153"/>
        <end position="178"/>
    </location>
</feature>
<comment type="caution">
    <text evidence="2">The sequence shown here is derived from an EMBL/GenBank/DDBJ whole genome shotgun (WGS) entry which is preliminary data.</text>
</comment>
<proteinExistence type="predicted"/>
<keyword evidence="1" id="KW-1133">Transmembrane helix</keyword>
<organism evidence="2 3">
    <name type="scientific">Microcoleus anatoxicus PTRS2</name>
    <dbReference type="NCBI Taxonomy" id="2705321"/>
    <lineage>
        <taxon>Bacteria</taxon>
        <taxon>Bacillati</taxon>
        <taxon>Cyanobacteriota</taxon>
        <taxon>Cyanophyceae</taxon>
        <taxon>Oscillatoriophycideae</taxon>
        <taxon>Oscillatoriales</taxon>
        <taxon>Microcoleaceae</taxon>
        <taxon>Microcoleus</taxon>
        <taxon>Microcoleus anatoxicus</taxon>
    </lineage>
</organism>
<dbReference type="RefSeq" id="WP_340521038.1">
    <property type="nucleotide sequence ID" value="NZ_JBBLXS010000034.1"/>
</dbReference>
<protein>
    <recommendedName>
        <fullName evidence="4">DUF4178 domain-containing protein</fullName>
    </recommendedName>
</protein>
<evidence type="ECO:0000313" key="3">
    <source>
        <dbReference type="Proteomes" id="UP001384579"/>
    </source>
</evidence>
<keyword evidence="3" id="KW-1185">Reference proteome</keyword>
<accession>A0ABU8YIG6</accession>
<sequence length="359" mass="39961">MSNLVQRLEITAHPQLEKSLGYRGDARWVAWRWEPEIDQLICSDGKIVSTGNNLAWLVFLQHDLVQPVLEDYNLGKGDRHSLLLDRTSRNLYIGQGTEIQNLLEQPESLALLTCLDRNTKGDSLRDSFASRKFGETWQQQLAKTTKSDQFRHFLNLIPVSIVATLIGALAVGTGMWVIPTAQQKLAQKNAPTSPVNFEANCYLGNSYKFSSHVGSVTGNKELHLIAAYEATSPQDNGNPSKNAIEVKVQRKNKPIILALSAYEPINWKLTIEPGAVIEKIIINGYEKQSITGVSGIPIEEYSYKGNGKSLSEGDFMYQWESTTDSSSNSPSIVTKLEQISQTNLTSFQGCYRGTSFMIK</sequence>
<evidence type="ECO:0000256" key="1">
    <source>
        <dbReference type="SAM" id="Phobius"/>
    </source>
</evidence>
<evidence type="ECO:0008006" key="4">
    <source>
        <dbReference type="Google" id="ProtNLM"/>
    </source>
</evidence>
<keyword evidence="1" id="KW-0812">Transmembrane</keyword>
<dbReference type="EMBL" id="JBBLXS010000034">
    <property type="protein sequence ID" value="MEK0184111.1"/>
    <property type="molecule type" value="Genomic_DNA"/>
</dbReference>
<evidence type="ECO:0000313" key="2">
    <source>
        <dbReference type="EMBL" id="MEK0184111.1"/>
    </source>
</evidence>
<reference evidence="2 3" key="1">
    <citation type="journal article" date="2020" name="Harmful Algae">
        <title>Molecular and morphological characterization of a novel dihydroanatoxin-a producing Microcoleus species (cyanobacteria) from the Russian River, California, USA.</title>
        <authorList>
            <person name="Conklin K.Y."/>
            <person name="Stancheva R."/>
            <person name="Otten T.G."/>
            <person name="Fadness R."/>
            <person name="Boyer G.L."/>
            <person name="Read B."/>
            <person name="Zhang X."/>
            <person name="Sheath R.G."/>
        </authorList>
    </citation>
    <scope>NUCLEOTIDE SEQUENCE [LARGE SCALE GENOMIC DNA]</scope>
    <source>
        <strain evidence="2 3">PTRS2</strain>
    </source>
</reference>
<gene>
    <name evidence="2" type="ORF">WMG39_04520</name>
</gene>
<name>A0ABU8YIG6_9CYAN</name>